<accession>A0ABP8GKP2</accession>
<dbReference type="EMBL" id="BAABGY010000006">
    <property type="protein sequence ID" value="GAA4326150.1"/>
    <property type="molecule type" value="Genomic_DNA"/>
</dbReference>
<sequence>MLSQQIYLRIMNRIDPQFEKVKKAYGNRLNRYAVLPAHMNDMYYHRWKIDNPDGSIPDYMTYFCERMLERIEKLPLSRRSKAIRDTYQMLRDYRVEYNIPLDGIQEQLDQQIVYVDMFG</sequence>
<name>A0ABP8GKP2_9BACT</name>
<dbReference type="Proteomes" id="UP001501725">
    <property type="component" value="Unassembled WGS sequence"/>
</dbReference>
<keyword evidence="2" id="KW-1185">Reference proteome</keyword>
<gene>
    <name evidence="1" type="ORF">GCM10023184_14640</name>
</gene>
<evidence type="ECO:0000313" key="1">
    <source>
        <dbReference type="EMBL" id="GAA4326150.1"/>
    </source>
</evidence>
<comment type="caution">
    <text evidence="1">The sequence shown here is derived from an EMBL/GenBank/DDBJ whole genome shotgun (WGS) entry which is preliminary data.</text>
</comment>
<reference evidence="2" key="1">
    <citation type="journal article" date="2019" name="Int. J. Syst. Evol. Microbiol.">
        <title>The Global Catalogue of Microorganisms (GCM) 10K type strain sequencing project: providing services to taxonomists for standard genome sequencing and annotation.</title>
        <authorList>
            <consortium name="The Broad Institute Genomics Platform"/>
            <consortium name="The Broad Institute Genome Sequencing Center for Infectious Disease"/>
            <person name="Wu L."/>
            <person name="Ma J."/>
        </authorList>
    </citation>
    <scope>NUCLEOTIDE SEQUENCE [LARGE SCALE GENOMIC DNA]</scope>
    <source>
        <strain evidence="2">JCM 17919</strain>
    </source>
</reference>
<protein>
    <submittedName>
        <fullName evidence="1">Uncharacterized protein</fullName>
    </submittedName>
</protein>
<evidence type="ECO:0000313" key="2">
    <source>
        <dbReference type="Proteomes" id="UP001501725"/>
    </source>
</evidence>
<proteinExistence type="predicted"/>
<organism evidence="1 2">
    <name type="scientific">Flaviaesturariibacter amylovorans</name>
    <dbReference type="NCBI Taxonomy" id="1084520"/>
    <lineage>
        <taxon>Bacteria</taxon>
        <taxon>Pseudomonadati</taxon>
        <taxon>Bacteroidota</taxon>
        <taxon>Chitinophagia</taxon>
        <taxon>Chitinophagales</taxon>
        <taxon>Chitinophagaceae</taxon>
        <taxon>Flaviaestuariibacter</taxon>
    </lineage>
</organism>